<organism evidence="2 3">
    <name type="scientific">Ensifer canadensis</name>
    <dbReference type="NCBI Taxonomy" id="555315"/>
    <lineage>
        <taxon>Bacteria</taxon>
        <taxon>Pseudomonadati</taxon>
        <taxon>Pseudomonadota</taxon>
        <taxon>Alphaproteobacteria</taxon>
        <taxon>Hyphomicrobiales</taxon>
        <taxon>Rhizobiaceae</taxon>
        <taxon>Sinorhizobium/Ensifer group</taxon>
        <taxon>Ensifer</taxon>
    </lineage>
</organism>
<evidence type="ECO:0000313" key="3">
    <source>
        <dbReference type="Proteomes" id="UP000744980"/>
    </source>
</evidence>
<comment type="caution">
    <text evidence="2">The sequence shown here is derived from an EMBL/GenBank/DDBJ whole genome shotgun (WGS) entry which is preliminary data.</text>
</comment>
<evidence type="ECO:0000313" key="2">
    <source>
        <dbReference type="EMBL" id="MBM3095688.1"/>
    </source>
</evidence>
<dbReference type="AlphaFoldDB" id="A0AAW4FWL3"/>
<reference evidence="2 3" key="1">
    <citation type="submission" date="2020-01" db="EMBL/GenBank/DDBJ databases">
        <title>Draft genome assembly of Ensifer adhaerens T173.</title>
        <authorList>
            <person name="Craig J.E."/>
            <person name="Stinchcombe J.R."/>
        </authorList>
    </citation>
    <scope>NUCLEOTIDE SEQUENCE [LARGE SCALE GENOMIC DNA]</scope>
    <source>
        <strain evidence="2 3">T173</strain>
    </source>
</reference>
<accession>A0AAW4FWL3</accession>
<proteinExistence type="predicted"/>
<dbReference type="EMBL" id="WXFA01000052">
    <property type="protein sequence ID" value="MBM3095688.1"/>
    <property type="molecule type" value="Genomic_DNA"/>
</dbReference>
<evidence type="ECO:0008006" key="4">
    <source>
        <dbReference type="Google" id="ProtNLM"/>
    </source>
</evidence>
<protein>
    <recommendedName>
        <fullName evidence="4">PIN domain-containing protein</fullName>
    </recommendedName>
</protein>
<evidence type="ECO:0000256" key="1">
    <source>
        <dbReference type="SAM" id="MobiDB-lite"/>
    </source>
</evidence>
<feature type="region of interest" description="Disordered" evidence="1">
    <location>
        <begin position="349"/>
        <end position="368"/>
    </location>
</feature>
<sequence length="662" mass="72983">MTTFVDVYSFRNDDRYAEIARGIFSLKYNDGTHLDPEDWRDLLRISVEGSLDGGIDSERSFKIQLSLDAKFSQNEQTKKRSLHVLTDAITLSAMRSGIIGPVLSADTAAQLNDLKSSRGIVLIPDTNSLYNGTLHWLLNVLRESTLWILPFVMSITQMQSREAALKAMLRTKKDGNIGQSLRSRAFVNAGLGLLERNNHRYQVLELDPSLLRYMKMPDKNGFDSDDSEVLEDRLLIEGIHAILRSTRTRAKQMVVTSDVTLSRILSAEGIANLCLPIPTLTGPVSNIRYDPWARTFVGTTIGGLLWDLAHTFGSVRLDDSDGERVRLSCYWPGKIAHGWQSEQLMVTWPDKPAPVEPSGESGDSGQPQIEIEVARSAEKSSEDEPNAAPSANGAAAALSEAAVPQASLPLVLRLAGAVYSLGGGGLEELVQSITTQQPAKGNATRGYEVLRRAKLVNFEENRIVSREELDELESHLRAGDLDSISKQFENYEAYNVVLKALQRDGQLSRTAVNDLLEEALKSPVAQEASVRLVRYHILLGQAWTDGKVWRDGSNRPYVDEYFAGFGESFDDVAHDNIAKVSDFLPSFCRRMRMSPWAATQAAQSYIKALSSAYSLQYAAGGKPTGTDKILSGSLLDVVESIVPLDRIEIGGRPVLTLGRVKK</sequence>
<dbReference type="RefSeq" id="WP_203529907.1">
    <property type="nucleotide sequence ID" value="NZ_CP083373.1"/>
</dbReference>
<name>A0AAW4FWL3_9HYPH</name>
<gene>
    <name evidence="2" type="ORF">GFB56_33810</name>
</gene>
<dbReference type="Proteomes" id="UP000744980">
    <property type="component" value="Unassembled WGS sequence"/>
</dbReference>
<keyword evidence="3" id="KW-1185">Reference proteome</keyword>